<evidence type="ECO:0000313" key="2">
    <source>
        <dbReference type="EMBL" id="CAH1225752.1"/>
    </source>
</evidence>
<gene>
    <name evidence="2" type="ORF">PAECIP111893_05295</name>
</gene>
<evidence type="ECO:0000313" key="3">
    <source>
        <dbReference type="Proteomes" id="UP000838686"/>
    </source>
</evidence>
<dbReference type="Proteomes" id="UP000838686">
    <property type="component" value="Unassembled WGS sequence"/>
</dbReference>
<protein>
    <recommendedName>
        <fullName evidence="1">DUF7660 domain-containing protein</fullName>
    </recommendedName>
</protein>
<sequence length="84" mass="10040">MDLYKQIEKVSDKEQFTAFIGLLVKDFRSNSDDWENRDIESFLEGIKSWVEDMEGYYENNNLPVPQNIDWNFLVSLFYAGKLYE</sequence>
<feature type="domain" description="DUF7660" evidence="1">
    <location>
        <begin position="13"/>
        <end position="84"/>
    </location>
</feature>
<reference evidence="2" key="1">
    <citation type="submission" date="2022-01" db="EMBL/GenBank/DDBJ databases">
        <authorList>
            <person name="Criscuolo A."/>
        </authorList>
    </citation>
    <scope>NUCLEOTIDE SEQUENCE</scope>
    <source>
        <strain evidence="2">CIP111893</strain>
    </source>
</reference>
<dbReference type="Pfam" id="PF24693">
    <property type="entry name" value="DUF7660"/>
    <property type="match status" value="1"/>
</dbReference>
<proteinExistence type="predicted"/>
<comment type="caution">
    <text evidence="2">The sequence shown here is derived from an EMBL/GenBank/DDBJ whole genome shotgun (WGS) entry which is preliminary data.</text>
</comment>
<dbReference type="InterPro" id="IPR056077">
    <property type="entry name" value="DUF7660"/>
</dbReference>
<evidence type="ECO:0000259" key="1">
    <source>
        <dbReference type="Pfam" id="PF24693"/>
    </source>
</evidence>
<accession>A0ABM9CXM1</accession>
<dbReference type="EMBL" id="CAKMMF010000054">
    <property type="protein sequence ID" value="CAH1225752.1"/>
    <property type="molecule type" value="Genomic_DNA"/>
</dbReference>
<organism evidence="2 3">
    <name type="scientific">Paenibacillus plantiphilus</name>
    <dbReference type="NCBI Taxonomy" id="2905650"/>
    <lineage>
        <taxon>Bacteria</taxon>
        <taxon>Bacillati</taxon>
        <taxon>Bacillota</taxon>
        <taxon>Bacilli</taxon>
        <taxon>Bacillales</taxon>
        <taxon>Paenibacillaceae</taxon>
        <taxon>Paenibacillus</taxon>
    </lineage>
</organism>
<keyword evidence="3" id="KW-1185">Reference proteome</keyword>
<name>A0ABM9CXM1_9BACL</name>
<dbReference type="RefSeq" id="WP_236347575.1">
    <property type="nucleotide sequence ID" value="NZ_CAKMMF010000054.1"/>
</dbReference>